<evidence type="ECO:0000313" key="2">
    <source>
        <dbReference type="Proteomes" id="UP001465426"/>
    </source>
</evidence>
<name>A0ABV1F5A8_9BACI</name>
<dbReference type="RefSeq" id="WP_349205491.1">
    <property type="nucleotide sequence ID" value="NZ_JBBMFN010000116.1"/>
</dbReference>
<dbReference type="InterPro" id="IPR029052">
    <property type="entry name" value="Metallo-depent_PP-like"/>
</dbReference>
<evidence type="ECO:0008006" key="3">
    <source>
        <dbReference type="Google" id="ProtNLM"/>
    </source>
</evidence>
<dbReference type="Gene3D" id="3.60.21.10">
    <property type="match status" value="1"/>
</dbReference>
<sequence length="119" mass="14029">MREAFAETVFLSRINQEYIYFLIKGVGIAEDWNHYRRSWKWSGFERCAARNRYKERIYCLGDMIGIGPDTNEVLGLLFSRMDSSMITGNHDEAILALLKREEYPLSHYAHQSTSLMDRR</sequence>
<keyword evidence="2" id="KW-1185">Reference proteome</keyword>
<proteinExistence type="predicted"/>
<organism evidence="1 2">
    <name type="scientific">Niallia hominis</name>
    <dbReference type="NCBI Taxonomy" id="3133173"/>
    <lineage>
        <taxon>Bacteria</taxon>
        <taxon>Bacillati</taxon>
        <taxon>Bacillota</taxon>
        <taxon>Bacilli</taxon>
        <taxon>Bacillales</taxon>
        <taxon>Bacillaceae</taxon>
        <taxon>Niallia</taxon>
    </lineage>
</organism>
<comment type="caution">
    <text evidence="1">The sequence shown here is derived from an EMBL/GenBank/DDBJ whole genome shotgun (WGS) entry which is preliminary data.</text>
</comment>
<dbReference type="EMBL" id="JBBMFN010000116">
    <property type="protein sequence ID" value="MEQ2468552.1"/>
    <property type="molecule type" value="Genomic_DNA"/>
</dbReference>
<evidence type="ECO:0000313" key="1">
    <source>
        <dbReference type="EMBL" id="MEQ2468552.1"/>
    </source>
</evidence>
<accession>A0ABV1F5A8</accession>
<gene>
    <name evidence="1" type="ORF">WMO63_23140</name>
</gene>
<protein>
    <recommendedName>
        <fullName evidence="3">Calcineurin-like phosphoesterase domain-containing protein</fullName>
    </recommendedName>
</protein>
<reference evidence="1 2" key="1">
    <citation type="submission" date="2024-03" db="EMBL/GenBank/DDBJ databases">
        <title>Human intestinal bacterial collection.</title>
        <authorList>
            <person name="Pauvert C."/>
            <person name="Hitch T.C.A."/>
            <person name="Clavel T."/>
        </authorList>
    </citation>
    <scope>NUCLEOTIDE SEQUENCE [LARGE SCALE GENOMIC DNA]</scope>
    <source>
        <strain evidence="1 2">CLA-SR-H024</strain>
    </source>
</reference>
<dbReference type="Proteomes" id="UP001465426">
    <property type="component" value="Unassembled WGS sequence"/>
</dbReference>
<dbReference type="SUPFAM" id="SSF56300">
    <property type="entry name" value="Metallo-dependent phosphatases"/>
    <property type="match status" value="1"/>
</dbReference>